<organism evidence="4 5">
    <name type="scientific">Pseudoxanthomonas wuyuanensis</name>
    <dbReference type="NCBI Taxonomy" id="1073196"/>
    <lineage>
        <taxon>Bacteria</taxon>
        <taxon>Pseudomonadati</taxon>
        <taxon>Pseudomonadota</taxon>
        <taxon>Gammaproteobacteria</taxon>
        <taxon>Lysobacterales</taxon>
        <taxon>Lysobacteraceae</taxon>
        <taxon>Pseudoxanthomonas</taxon>
    </lineage>
</organism>
<dbReference type="CDD" id="cd07185">
    <property type="entry name" value="OmpA_C-like"/>
    <property type="match status" value="1"/>
</dbReference>
<proteinExistence type="predicted"/>
<accession>A0A286DF70</accession>
<sequence>MTRNPFPPRSRRHQAGSAGGKLITALLVAALLAFGGWLVLRDMGKGAAPADAPARSSSASGDAPDPIEPLTGLPTLDAAAAYQPKGDIVDVDISEYAGYAGLIAANGGLEPNPDSFFAKNYGFQVRLTLSEEEGWSKLNNGRVAASVTTADTLAVLGRQFDVVVPAQIGFSRGADQVVVDTGIANVNQLKGKILAASQFNESEFFIRYLASEAGVPVKVLRDLDGRPAPGELGLVFYEDAFVACDAYEHELSRKAPRLNGCVGWSPRTDEVAADSDGRAKVLVSNRNLLIIADLLLLNKGFAQAKPDWARGLVHGLLEGNRLVRDEPAAQIPVIAKAFKWSEADTRDELGKVHLSNLPENLAFFEGTIDSAGSFQGIFQSSVLVYGNLIKNPADPARFVDTGALAALKQQGLYADQTIAIAPIRSGSGQVSLEGDALLSKDIRFFFQSNSAVLDKSAPANAGYLDTIKNFLQVSPGSVVLLRGHVDDARKGEFERQGGQELVRSMSLKAMELSRQRAQAVRDALLERYPKLEADRIELVGRGWEEPAGTDSDLNRRVEVQWFTLE</sequence>
<keyword evidence="5" id="KW-1185">Reference proteome</keyword>
<feature type="region of interest" description="Disordered" evidence="2">
    <location>
        <begin position="49"/>
        <end position="70"/>
    </location>
</feature>
<dbReference type="InterPro" id="IPR006665">
    <property type="entry name" value="OmpA-like"/>
</dbReference>
<dbReference type="Gene3D" id="3.40.190.10">
    <property type="entry name" value="Periplasmic binding protein-like II"/>
    <property type="match status" value="1"/>
</dbReference>
<dbReference type="Proteomes" id="UP000219374">
    <property type="component" value="Unassembled WGS sequence"/>
</dbReference>
<evidence type="ECO:0000313" key="4">
    <source>
        <dbReference type="EMBL" id="SOD57415.1"/>
    </source>
</evidence>
<feature type="compositionally biased region" description="Low complexity" evidence="2">
    <location>
        <begin position="49"/>
        <end position="64"/>
    </location>
</feature>
<dbReference type="OrthoDB" id="9792021at2"/>
<evidence type="ECO:0000313" key="5">
    <source>
        <dbReference type="Proteomes" id="UP000219374"/>
    </source>
</evidence>
<keyword evidence="1" id="KW-0472">Membrane</keyword>
<gene>
    <name evidence="4" type="ORF">SAMN06296416_11350</name>
</gene>
<dbReference type="InterPro" id="IPR036737">
    <property type="entry name" value="OmpA-like_sf"/>
</dbReference>
<evidence type="ECO:0000256" key="2">
    <source>
        <dbReference type="SAM" id="MobiDB-lite"/>
    </source>
</evidence>
<dbReference type="SUPFAM" id="SSF103088">
    <property type="entry name" value="OmpA-like"/>
    <property type="match status" value="1"/>
</dbReference>
<dbReference type="RefSeq" id="WP_097123550.1">
    <property type="nucleotide sequence ID" value="NZ_OCND01000013.1"/>
</dbReference>
<name>A0A286DF70_9GAMM</name>
<evidence type="ECO:0000256" key="1">
    <source>
        <dbReference type="PROSITE-ProRule" id="PRU00473"/>
    </source>
</evidence>
<dbReference type="PROSITE" id="PS51123">
    <property type="entry name" value="OMPA_2"/>
    <property type="match status" value="1"/>
</dbReference>
<dbReference type="AlphaFoldDB" id="A0A286DF70"/>
<evidence type="ECO:0000259" key="3">
    <source>
        <dbReference type="PROSITE" id="PS51123"/>
    </source>
</evidence>
<feature type="domain" description="OmpA-like" evidence="3">
    <location>
        <begin position="433"/>
        <end position="565"/>
    </location>
</feature>
<dbReference type="Pfam" id="PF00691">
    <property type="entry name" value="OmpA"/>
    <property type="match status" value="1"/>
</dbReference>
<protein>
    <submittedName>
        <fullName evidence="4">NitT/TauT family transport system substrate-binding protein</fullName>
    </submittedName>
</protein>
<dbReference type="GO" id="GO:0016020">
    <property type="term" value="C:membrane"/>
    <property type="evidence" value="ECO:0007669"/>
    <property type="project" value="UniProtKB-UniRule"/>
</dbReference>
<dbReference type="EMBL" id="OCND01000013">
    <property type="protein sequence ID" value="SOD57415.1"/>
    <property type="molecule type" value="Genomic_DNA"/>
</dbReference>
<reference evidence="4 5" key="1">
    <citation type="submission" date="2017-09" db="EMBL/GenBank/DDBJ databases">
        <authorList>
            <person name="Ehlers B."/>
            <person name="Leendertz F.H."/>
        </authorList>
    </citation>
    <scope>NUCLEOTIDE SEQUENCE [LARGE SCALE GENOMIC DNA]</scope>
    <source>
        <strain evidence="4 5">CGMCC 1.10978</strain>
    </source>
</reference>
<dbReference type="Gene3D" id="3.30.1330.60">
    <property type="entry name" value="OmpA-like domain"/>
    <property type="match status" value="1"/>
</dbReference>